<protein>
    <recommendedName>
        <fullName evidence="4">Reverse transcriptase domain-containing protein</fullName>
    </recommendedName>
</protein>
<name>A0A812IES8_9DINO</name>
<sequence>MGVLARCVVLCFVWRFPAYPNDAGSAMEVDSGEGPGRGTRRSAAEALGHVEASGAHELGESSVSVMLQELFGEDVSPRQLLLEEQGAGRAKAHRQLLYCPVGLGGVAATQFGPTSIFIFLVNWLLTTNVNVCASSEDLSPLPSLQDIFTQAVFTKEVYPKSLVVMAREEFGKCLVRVLQTNRWDAWATDSDSPEKQAARVAWLELLMLFNVCYHQALRSFEHGKGPGPDGLRADFLRLLLESPGGKRDGQGQAIPLSQDARPIVMGTTWRKLCFKTTFLLDKVRIQERLAPQQFAVGVRSGAEAMIHATRAWLRLNSHRRDYVLLQRDVSNAFNSVHTHMFLDECYRFAHASSKFAEFCYGVPSHLVYHGRCMQSARGQQGCPLMGPLFCLARKRMYEEACANVRGAAECFDPEFADDGFCGGPISLVWAIFEQELALAGKYGLHFDLSKTKLHILAGDDFQGDLRPFTALGINIIKGTNVQMLQVPLIGPTSLYDEWNRTKVGDLDQALTAIETLPHKHISLHLMKQCLSFPKLAYYARFMVRLARIIVNWFRIRACQLPWGDGGARTRMHYTLRDSIYAVAERAGMRPRLEAAGLLPNAEGRRPVDILCIATPLLQQNSWRKYPRLALDIALVSPYAASIFRSAASGSGVAAAAYAERKRRDRNTETACQASTDVAQGAIGRFLQVASSTLGGVADMEVDEDQDDLPTLQDIFTCPIFTKDYLPAEVWPLVRIEYAKLLSAVVSQNRLDAWDPLPTEVGGRGVGDDTVGQAQARRAWIELLMFPKSVCRQNRRGQRRGQAIAFTKSLLIRWRLGERKGLWDEAVMAARTRKPRGDSNQTLERREAEVRRLVALGRSGQAMKRLVSPGLAASNEQIRQKLLAKFPPSPAGKLQRTALPPTPEIPLDVLFQSLKSFPTGSGPGPDGLRADFLKGFVGHSLDSEYLMTLHRFIRIVVDAELPEGLRPWMAGGTLVGVGKVDKSGHPVALDQDARPIVMGQVFRKLAFKCSFRLDSGTIKARLLPRQLAVAVGGGAEALVHSTRMWVAQNKCNQDMVLLQKDVKNAFNTVHPHEFLIDCRQYAPASSRFAEWCYGAPSHLVYEGELYPSSRGQQGCPLMMALFCLVRRRHAEEAREAAGSSPPFEPEYADDSFSGGRVQDVLRCFREEIKLAEKYGFSYDLSQCTLYLLAGDEFRGDVSGFQALGVRIQTGTDIQMLKAPVCGQTPFMKELCDGKIARFEQLFRALEQLQSRHVAFHLLQKTMGFCQLQFLARTSPRHFLEGLFTWYDARYRQALENILGRAIPDVSWRQACLHPKHGGLGLTPESFPIGDHDCHRADIAYVVASRFTSELCAQLDAFQRDDTRLKFQELVAQGVEAGLLPATPDLRPADILTIPTPLCRQSAWNFLPRVALDFAIVSQFIAGGSVSNTERYAEQKRTNRQIQQRCHEQGIGFEPIVFDYAGGLNVEGRRILDSLCKAADEPLGRPPGRTRSLLQERISILLQRHVHVCLERRRTVHRREPEILAENFVLA</sequence>
<accession>A0A812IES8</accession>
<evidence type="ECO:0008006" key="4">
    <source>
        <dbReference type="Google" id="ProtNLM"/>
    </source>
</evidence>
<dbReference type="PANTHER" id="PTHR48462">
    <property type="entry name" value="PROTEIN, PUTATIVE-RELATED"/>
    <property type="match status" value="1"/>
</dbReference>
<evidence type="ECO:0000256" key="1">
    <source>
        <dbReference type="SAM" id="SignalP"/>
    </source>
</evidence>
<gene>
    <name evidence="2" type="ORF">SNAT2548_LOCUS3659</name>
</gene>
<dbReference type="Proteomes" id="UP000604046">
    <property type="component" value="Unassembled WGS sequence"/>
</dbReference>
<proteinExistence type="predicted"/>
<keyword evidence="3" id="KW-1185">Reference proteome</keyword>
<reference evidence="2" key="1">
    <citation type="submission" date="2021-02" db="EMBL/GenBank/DDBJ databases">
        <authorList>
            <person name="Dougan E. K."/>
            <person name="Rhodes N."/>
            <person name="Thang M."/>
            <person name="Chan C."/>
        </authorList>
    </citation>
    <scope>NUCLEOTIDE SEQUENCE</scope>
</reference>
<evidence type="ECO:0000313" key="3">
    <source>
        <dbReference type="Proteomes" id="UP000604046"/>
    </source>
</evidence>
<dbReference type="PANTHER" id="PTHR48462:SF1">
    <property type="entry name" value="PROTEIN, PUTATIVE-RELATED"/>
    <property type="match status" value="1"/>
</dbReference>
<organism evidence="2 3">
    <name type="scientific">Symbiodinium natans</name>
    <dbReference type="NCBI Taxonomy" id="878477"/>
    <lineage>
        <taxon>Eukaryota</taxon>
        <taxon>Sar</taxon>
        <taxon>Alveolata</taxon>
        <taxon>Dinophyceae</taxon>
        <taxon>Suessiales</taxon>
        <taxon>Symbiodiniaceae</taxon>
        <taxon>Symbiodinium</taxon>
    </lineage>
</organism>
<keyword evidence="1" id="KW-0732">Signal</keyword>
<feature type="signal peptide" evidence="1">
    <location>
        <begin position="1"/>
        <end position="18"/>
    </location>
</feature>
<evidence type="ECO:0000313" key="2">
    <source>
        <dbReference type="EMBL" id="CAE7030137.1"/>
    </source>
</evidence>
<feature type="chain" id="PRO_5032707137" description="Reverse transcriptase domain-containing protein" evidence="1">
    <location>
        <begin position="19"/>
        <end position="1529"/>
    </location>
</feature>
<dbReference type="EMBL" id="CAJNDS010000224">
    <property type="protein sequence ID" value="CAE7030137.1"/>
    <property type="molecule type" value="Genomic_DNA"/>
</dbReference>
<comment type="caution">
    <text evidence="2">The sequence shown here is derived from an EMBL/GenBank/DDBJ whole genome shotgun (WGS) entry which is preliminary data.</text>
</comment>
<dbReference type="OrthoDB" id="2016582at2759"/>